<comment type="caution">
    <text evidence="2">The sequence shown here is derived from an EMBL/GenBank/DDBJ whole genome shotgun (WGS) entry which is preliminary data.</text>
</comment>
<feature type="transmembrane region" description="Helical" evidence="1">
    <location>
        <begin position="84"/>
        <end position="104"/>
    </location>
</feature>
<proteinExistence type="predicted"/>
<reference evidence="2 3" key="1">
    <citation type="journal article" date="2016" name="Nat. Commun.">
        <title>Thousands of microbial genomes shed light on interconnected biogeochemical processes in an aquifer system.</title>
        <authorList>
            <person name="Anantharaman K."/>
            <person name="Brown C.T."/>
            <person name="Hug L.A."/>
            <person name="Sharon I."/>
            <person name="Castelle C.J."/>
            <person name="Probst A.J."/>
            <person name="Thomas B.C."/>
            <person name="Singh A."/>
            <person name="Wilkins M.J."/>
            <person name="Karaoz U."/>
            <person name="Brodie E.L."/>
            <person name="Williams K.H."/>
            <person name="Hubbard S.S."/>
            <person name="Banfield J.F."/>
        </authorList>
    </citation>
    <scope>NUCLEOTIDE SEQUENCE [LARGE SCALE GENOMIC DNA]</scope>
</reference>
<feature type="transmembrane region" description="Helical" evidence="1">
    <location>
        <begin position="54"/>
        <end position="72"/>
    </location>
</feature>
<dbReference type="EMBL" id="MGJI01000004">
    <property type="protein sequence ID" value="OGN05743.1"/>
    <property type="molecule type" value="Genomic_DNA"/>
</dbReference>
<accession>A0A1F8EY03</accession>
<gene>
    <name evidence="2" type="ORF">A2831_03695</name>
</gene>
<keyword evidence="1" id="KW-1133">Transmembrane helix</keyword>
<name>A0A1F8EY03_9BACT</name>
<organism evidence="2 3">
    <name type="scientific">Candidatus Yanofskybacteria bacterium RIFCSPHIGHO2_01_FULL_44_17</name>
    <dbReference type="NCBI Taxonomy" id="1802668"/>
    <lineage>
        <taxon>Bacteria</taxon>
        <taxon>Candidatus Yanofskyibacteriota</taxon>
    </lineage>
</organism>
<evidence type="ECO:0000313" key="3">
    <source>
        <dbReference type="Proteomes" id="UP000177507"/>
    </source>
</evidence>
<feature type="transmembrane region" description="Helical" evidence="1">
    <location>
        <begin position="155"/>
        <end position="176"/>
    </location>
</feature>
<feature type="transmembrane region" description="Helical" evidence="1">
    <location>
        <begin position="116"/>
        <end position="140"/>
    </location>
</feature>
<evidence type="ECO:0000256" key="1">
    <source>
        <dbReference type="SAM" id="Phobius"/>
    </source>
</evidence>
<feature type="transmembrane region" description="Helical" evidence="1">
    <location>
        <begin position="6"/>
        <end position="33"/>
    </location>
</feature>
<evidence type="ECO:0008006" key="4">
    <source>
        <dbReference type="Google" id="ProtNLM"/>
    </source>
</evidence>
<protein>
    <recommendedName>
        <fullName evidence="4">DUF2214 domain-containing protein</fullName>
    </recommendedName>
</protein>
<sequence length="185" mass="21077">MDSLTFYIFLFIHLISLIVGFGAVLITDFFGLLWLRKQVSTKFMVEASGWAKTLIWLGWFGLVFSGLVLITQKGYVDNLTQIKLFFVAMIGANGVFLHKIHIALERLGNANMSSRLKFRIVVASIISQVGWWGAIFIGFIHRHWRHNISWPDNPWLYMAIIGGAFMALLLIGELIFGKTARKKNE</sequence>
<dbReference type="STRING" id="1802668.A2831_03695"/>
<keyword evidence="1" id="KW-0472">Membrane</keyword>
<dbReference type="AlphaFoldDB" id="A0A1F8EY03"/>
<dbReference type="Proteomes" id="UP000177507">
    <property type="component" value="Unassembled WGS sequence"/>
</dbReference>
<evidence type="ECO:0000313" key="2">
    <source>
        <dbReference type="EMBL" id="OGN05743.1"/>
    </source>
</evidence>
<keyword evidence="1" id="KW-0812">Transmembrane</keyword>